<dbReference type="Gene3D" id="3.40.50.300">
    <property type="entry name" value="P-loop containing nucleotide triphosphate hydrolases"/>
    <property type="match status" value="1"/>
</dbReference>
<dbReference type="OrthoDB" id="1119394at2"/>
<dbReference type="Pfam" id="PF00005">
    <property type="entry name" value="ABC_tran"/>
    <property type="match status" value="1"/>
</dbReference>
<evidence type="ECO:0000259" key="1">
    <source>
        <dbReference type="Pfam" id="PF00005"/>
    </source>
</evidence>
<reference evidence="2 3" key="1">
    <citation type="submission" date="2014-07" db="EMBL/GenBank/DDBJ databases">
        <authorList>
            <person name="McCorrison J."/>
            <person name="Sanka R."/>
            <person name="Torralba M."/>
            <person name="Gillis M."/>
            <person name="Haft D.H."/>
            <person name="Methe B."/>
            <person name="Sutton G."/>
            <person name="Nelson K.E."/>
        </authorList>
    </citation>
    <scope>NUCLEOTIDE SEQUENCE [LARGE SCALE GENOMIC DNA]</scope>
    <source>
        <strain evidence="2 3">DNF00853</strain>
    </source>
</reference>
<sequence>MIEIKDATIKVDSHVVCKDLSFMAMDGQLTCVHAQDTEALEALLHAFLGLQPLESGYVSVDGERVTSLSAPFFRQMMAYVPSKFEFGDISVSALFHLLVDMEAPARHEQKTALLRQWQLLGVDKSCYEQQLCSLSTDVQQRVMLSFAGVLNQNIILLNQPTAWQTPENVPLVLSYMQSMKAAGHLVLWTTTDEQVAEMADVVINLTP</sequence>
<evidence type="ECO:0000313" key="3">
    <source>
        <dbReference type="Proteomes" id="UP000029556"/>
    </source>
</evidence>
<proteinExistence type="predicted"/>
<gene>
    <name evidence="2" type="ORF">HMPREF2137_08725</name>
</gene>
<name>A0A095ZHZ2_9BACT</name>
<evidence type="ECO:0000313" key="2">
    <source>
        <dbReference type="EMBL" id="KGF34288.1"/>
    </source>
</evidence>
<dbReference type="PANTHER" id="PTHR43119:SF1">
    <property type="entry name" value="ABC TRANSPORTER DOMAIN-CONTAINING PROTEIN"/>
    <property type="match status" value="1"/>
</dbReference>
<dbReference type="InterPro" id="IPR003439">
    <property type="entry name" value="ABC_transporter-like_ATP-bd"/>
</dbReference>
<feature type="domain" description="ABC transporter" evidence="1">
    <location>
        <begin position="43"/>
        <end position="162"/>
    </location>
</feature>
<dbReference type="Proteomes" id="UP000029556">
    <property type="component" value="Unassembled WGS sequence"/>
</dbReference>
<organism evidence="2 3">
    <name type="scientific">Hoylesella buccalis DNF00853</name>
    <dbReference type="NCBI Taxonomy" id="1401074"/>
    <lineage>
        <taxon>Bacteria</taxon>
        <taxon>Pseudomonadati</taxon>
        <taxon>Bacteroidota</taxon>
        <taxon>Bacteroidia</taxon>
        <taxon>Bacteroidales</taxon>
        <taxon>Prevotellaceae</taxon>
        <taxon>Hoylesella</taxon>
    </lineage>
</organism>
<dbReference type="RefSeq" id="WP_036873572.1">
    <property type="nucleotide sequence ID" value="NZ_JRNN01000072.1"/>
</dbReference>
<dbReference type="PANTHER" id="PTHR43119">
    <property type="entry name" value="ABC TRANSPORT PROTEIN ATP-BINDING COMPONENT-RELATED"/>
    <property type="match status" value="1"/>
</dbReference>
<accession>A0A095ZHZ2</accession>
<dbReference type="InterPro" id="IPR027417">
    <property type="entry name" value="P-loop_NTPase"/>
</dbReference>
<dbReference type="EMBL" id="JRNN01000072">
    <property type="protein sequence ID" value="KGF34288.1"/>
    <property type="molecule type" value="Genomic_DNA"/>
</dbReference>
<comment type="caution">
    <text evidence="2">The sequence shown here is derived from an EMBL/GenBank/DDBJ whole genome shotgun (WGS) entry which is preliminary data.</text>
</comment>
<dbReference type="AlphaFoldDB" id="A0A095ZHZ2"/>
<protein>
    <recommendedName>
        <fullName evidence="1">ABC transporter domain-containing protein</fullName>
    </recommendedName>
</protein>
<dbReference type="GO" id="GO:0005524">
    <property type="term" value="F:ATP binding"/>
    <property type="evidence" value="ECO:0007669"/>
    <property type="project" value="InterPro"/>
</dbReference>
<dbReference type="GO" id="GO:0016887">
    <property type="term" value="F:ATP hydrolysis activity"/>
    <property type="evidence" value="ECO:0007669"/>
    <property type="project" value="InterPro"/>
</dbReference>
<dbReference type="SUPFAM" id="SSF52540">
    <property type="entry name" value="P-loop containing nucleoside triphosphate hydrolases"/>
    <property type="match status" value="1"/>
</dbReference>